<organism evidence="7 8">
    <name type="scientific">Primorskyibacter flagellatus</name>
    <dbReference type="NCBI Taxonomy" id="1387277"/>
    <lineage>
        <taxon>Bacteria</taxon>
        <taxon>Pseudomonadati</taxon>
        <taxon>Pseudomonadota</taxon>
        <taxon>Alphaproteobacteria</taxon>
        <taxon>Rhodobacterales</taxon>
        <taxon>Roseobacteraceae</taxon>
        <taxon>Primorskyibacter</taxon>
    </lineage>
</organism>
<dbReference type="AlphaFoldDB" id="A0A917EED6"/>
<evidence type="ECO:0000256" key="4">
    <source>
        <dbReference type="ARBA" id="ARBA00022729"/>
    </source>
</evidence>
<dbReference type="Gene3D" id="3.40.190.170">
    <property type="entry name" value="Bacterial extracellular solute-binding protein, family 7"/>
    <property type="match status" value="1"/>
</dbReference>
<dbReference type="EMBL" id="BMFJ01000001">
    <property type="protein sequence ID" value="GGE28299.1"/>
    <property type="molecule type" value="Genomic_DNA"/>
</dbReference>
<evidence type="ECO:0000313" key="8">
    <source>
        <dbReference type="Proteomes" id="UP000612855"/>
    </source>
</evidence>
<dbReference type="Proteomes" id="UP000612855">
    <property type="component" value="Unassembled WGS sequence"/>
</dbReference>
<gene>
    <name evidence="7" type="ORF">GCM10011360_15630</name>
</gene>
<keyword evidence="4 6" id="KW-0732">Signal</keyword>
<evidence type="ECO:0000256" key="1">
    <source>
        <dbReference type="ARBA" id="ARBA00004418"/>
    </source>
</evidence>
<dbReference type="RefSeq" id="WP_188477095.1">
    <property type="nucleotide sequence ID" value="NZ_BMFJ01000001.1"/>
</dbReference>
<evidence type="ECO:0000313" key="7">
    <source>
        <dbReference type="EMBL" id="GGE28299.1"/>
    </source>
</evidence>
<dbReference type="Pfam" id="PF03480">
    <property type="entry name" value="DctP"/>
    <property type="match status" value="1"/>
</dbReference>
<protein>
    <submittedName>
        <fullName evidence="7">Transporter</fullName>
    </submittedName>
</protein>
<dbReference type="InterPro" id="IPR038404">
    <property type="entry name" value="TRAP_DctP_sf"/>
</dbReference>
<keyword evidence="8" id="KW-1185">Reference proteome</keyword>
<feature type="chain" id="PRO_5037632685" evidence="6">
    <location>
        <begin position="20"/>
        <end position="344"/>
    </location>
</feature>
<keyword evidence="3" id="KW-0813">Transport</keyword>
<name>A0A917EED6_9RHOB</name>
<dbReference type="PANTHER" id="PTHR33376">
    <property type="match status" value="1"/>
</dbReference>
<dbReference type="NCBIfam" id="NF037995">
    <property type="entry name" value="TRAP_S1"/>
    <property type="match status" value="1"/>
</dbReference>
<evidence type="ECO:0000256" key="2">
    <source>
        <dbReference type="ARBA" id="ARBA00009023"/>
    </source>
</evidence>
<accession>A0A917EED6</accession>
<comment type="subcellular location">
    <subcellularLocation>
        <location evidence="1">Periplasm</location>
    </subcellularLocation>
</comment>
<dbReference type="PANTHER" id="PTHR33376:SF7">
    <property type="entry name" value="C4-DICARBOXYLATE-BINDING PROTEIN DCTB"/>
    <property type="match status" value="1"/>
</dbReference>
<evidence type="ECO:0000256" key="3">
    <source>
        <dbReference type="ARBA" id="ARBA00022448"/>
    </source>
</evidence>
<evidence type="ECO:0000256" key="5">
    <source>
        <dbReference type="ARBA" id="ARBA00022764"/>
    </source>
</evidence>
<comment type="caution">
    <text evidence="7">The sequence shown here is derived from an EMBL/GenBank/DDBJ whole genome shotgun (WGS) entry which is preliminary data.</text>
</comment>
<proteinExistence type="inferred from homology"/>
<reference evidence="8" key="1">
    <citation type="journal article" date="2019" name="Int. J. Syst. Evol. Microbiol.">
        <title>The Global Catalogue of Microorganisms (GCM) 10K type strain sequencing project: providing services to taxonomists for standard genome sequencing and annotation.</title>
        <authorList>
            <consortium name="The Broad Institute Genomics Platform"/>
            <consortium name="The Broad Institute Genome Sequencing Center for Infectious Disease"/>
            <person name="Wu L."/>
            <person name="Ma J."/>
        </authorList>
    </citation>
    <scope>NUCLEOTIDE SEQUENCE [LARGE SCALE GENOMIC DNA]</scope>
    <source>
        <strain evidence="8">CGMCC 1.12664</strain>
    </source>
</reference>
<comment type="similarity">
    <text evidence="2">Belongs to the bacterial solute-binding protein 7 family.</text>
</comment>
<sequence>MKTLIATALAGLIALPVAAQDMPETEFNVVGSIGTLSMYTDKELPFWSEQVPAETGGKVKANVKPFTELGFKGGEIFRLVSTGTLHMATTVLAYNSGEVPMNESADLVGLLGSVEELADAVDAWRPAFAEFLETQHNIKLLGFGTYQAQVIYCRDEFTAIADLAGRKVRASGASQQAFVSSLGGSPVSIAFAEVSSSLASGVVDCAITGALSGYKAKWSESARFISPMPVNFGLAAQLANLDWWNGLDASVQEYLTTGLAGLETSIFELAATETETGLACNTSGPCPHGDPAGMTLVPLTEADETLVAESVASAILPAFAERCGAECVATWNETIGASLGVTIE</sequence>
<dbReference type="GO" id="GO:0055085">
    <property type="term" value="P:transmembrane transport"/>
    <property type="evidence" value="ECO:0007669"/>
    <property type="project" value="InterPro"/>
</dbReference>
<feature type="signal peptide" evidence="6">
    <location>
        <begin position="1"/>
        <end position="19"/>
    </location>
</feature>
<dbReference type="GO" id="GO:0042597">
    <property type="term" value="C:periplasmic space"/>
    <property type="evidence" value="ECO:0007669"/>
    <property type="project" value="UniProtKB-SubCell"/>
</dbReference>
<dbReference type="CDD" id="cd13602">
    <property type="entry name" value="PBP2_TRAP_BpDctp6_7"/>
    <property type="match status" value="1"/>
</dbReference>
<keyword evidence="5" id="KW-0574">Periplasm</keyword>
<evidence type="ECO:0000256" key="6">
    <source>
        <dbReference type="SAM" id="SignalP"/>
    </source>
</evidence>
<dbReference type="InterPro" id="IPR018389">
    <property type="entry name" value="DctP_fam"/>
</dbReference>